<proteinExistence type="predicted"/>
<dbReference type="OrthoDB" id="982433at2"/>
<protein>
    <recommendedName>
        <fullName evidence="4">Deoxyribose-phosphate aldolase</fullName>
    </recommendedName>
</protein>
<feature type="chain" id="PRO_5022943684" description="Deoxyribose-phosphate aldolase" evidence="1">
    <location>
        <begin position="25"/>
        <end position="257"/>
    </location>
</feature>
<dbReference type="InterPro" id="IPR045444">
    <property type="entry name" value="DUF6503"/>
</dbReference>
<keyword evidence="1" id="KW-0732">Signal</keyword>
<gene>
    <name evidence="2" type="ORF">FRY97_04450</name>
</gene>
<evidence type="ECO:0000313" key="2">
    <source>
        <dbReference type="EMBL" id="TXB67645.1"/>
    </source>
</evidence>
<evidence type="ECO:0000313" key="3">
    <source>
        <dbReference type="Proteomes" id="UP000321580"/>
    </source>
</evidence>
<feature type="signal peptide" evidence="1">
    <location>
        <begin position="1"/>
        <end position="24"/>
    </location>
</feature>
<evidence type="ECO:0008006" key="4">
    <source>
        <dbReference type="Google" id="ProtNLM"/>
    </source>
</evidence>
<comment type="caution">
    <text evidence="2">The sequence shown here is derived from an EMBL/GenBank/DDBJ whole genome shotgun (WGS) entry which is preliminary data.</text>
</comment>
<name>A0A5C6S062_9BACT</name>
<dbReference type="Proteomes" id="UP000321580">
    <property type="component" value="Unassembled WGS sequence"/>
</dbReference>
<reference evidence="2 3" key="1">
    <citation type="submission" date="2019-08" db="EMBL/GenBank/DDBJ databases">
        <title>Genome of Phaeodactylibacter luteus.</title>
        <authorList>
            <person name="Bowman J.P."/>
        </authorList>
    </citation>
    <scope>NUCLEOTIDE SEQUENCE [LARGE SCALE GENOMIC DNA]</scope>
    <source>
        <strain evidence="2 3">KCTC 42180</strain>
    </source>
</reference>
<dbReference type="Pfam" id="PF20113">
    <property type="entry name" value="DUF6503"/>
    <property type="match status" value="1"/>
</dbReference>
<accession>A0A5C6S062</accession>
<dbReference type="EMBL" id="VOOR01000006">
    <property type="protein sequence ID" value="TXB67645.1"/>
    <property type="molecule type" value="Genomic_DNA"/>
</dbReference>
<keyword evidence="3" id="KW-1185">Reference proteome</keyword>
<sequence length="257" mass="28977">MTIRLLIFSLALWPLLNSCSSAGSDEKNALHSSHRTDSLIQLMLQAHGSHIVGQSSVSFDFRGRSYRSQRNGGAFQYERQFADSSGAVVRDVLTNNGLFREMDGERQPLTPKDSTAYAGSVNSVIYFALLPYFLQDKAVNAAYAGEAVLKGEPYHKIKVTFAEEGGGEDHEDVYVYWMHQQQHTMDYLAYSYVVNGGGARFREAYNVRSIEGLRIADYHNYKPMLDTRDVMVFDSLFEAGQMELLSEIEIRQITLSK</sequence>
<dbReference type="RefSeq" id="WP_147166226.1">
    <property type="nucleotide sequence ID" value="NZ_VOOR01000006.1"/>
</dbReference>
<organism evidence="2 3">
    <name type="scientific">Phaeodactylibacter luteus</name>
    <dbReference type="NCBI Taxonomy" id="1564516"/>
    <lineage>
        <taxon>Bacteria</taxon>
        <taxon>Pseudomonadati</taxon>
        <taxon>Bacteroidota</taxon>
        <taxon>Saprospiria</taxon>
        <taxon>Saprospirales</taxon>
        <taxon>Haliscomenobacteraceae</taxon>
        <taxon>Phaeodactylibacter</taxon>
    </lineage>
</organism>
<evidence type="ECO:0000256" key="1">
    <source>
        <dbReference type="SAM" id="SignalP"/>
    </source>
</evidence>
<dbReference type="AlphaFoldDB" id="A0A5C6S062"/>